<keyword evidence="3" id="KW-1185">Reference proteome</keyword>
<dbReference type="AlphaFoldDB" id="A0A7M7GNJ3"/>
<feature type="compositionally biased region" description="Basic and acidic residues" evidence="1">
    <location>
        <begin position="95"/>
        <end position="120"/>
    </location>
</feature>
<name>A0A7M7GNJ3_APIME</name>
<protein>
    <submittedName>
        <fullName evidence="4">Uncharacterized protein LOC102654874</fullName>
    </submittedName>
</protein>
<dbReference type="Proteomes" id="UP000005203">
    <property type="component" value="Linkage group LG9"/>
</dbReference>
<reference evidence="4" key="2">
    <citation type="submission" date="2025-04" db="UniProtKB">
        <authorList>
            <consortium name="RefSeq"/>
        </authorList>
    </citation>
    <scope>IDENTIFICATION</scope>
    <source>
        <strain evidence="4">DH4</strain>
        <tissue evidence="4">Whole body</tissue>
    </source>
</reference>
<dbReference type="RefSeq" id="XP_006561891.1">
    <property type="nucleotide sequence ID" value="XM_006561828.3"/>
</dbReference>
<organism evidence="2">
    <name type="scientific">Apis mellifera</name>
    <name type="common">Honeybee</name>
    <dbReference type="NCBI Taxonomy" id="7460"/>
    <lineage>
        <taxon>Eukaryota</taxon>
        <taxon>Metazoa</taxon>
        <taxon>Ecdysozoa</taxon>
        <taxon>Arthropoda</taxon>
        <taxon>Hexapoda</taxon>
        <taxon>Insecta</taxon>
        <taxon>Pterygota</taxon>
        <taxon>Neoptera</taxon>
        <taxon>Endopterygota</taxon>
        <taxon>Hymenoptera</taxon>
        <taxon>Apocrita</taxon>
        <taxon>Aculeata</taxon>
        <taxon>Apoidea</taxon>
        <taxon>Anthophila</taxon>
        <taxon>Apidae</taxon>
        <taxon>Apis</taxon>
    </lineage>
</organism>
<feature type="compositionally biased region" description="Basic and acidic residues" evidence="1">
    <location>
        <begin position="1"/>
        <end position="16"/>
    </location>
</feature>
<gene>
    <name evidence="4" type="primary">LOC102654874</name>
</gene>
<dbReference type="GeneID" id="102654874"/>
<evidence type="ECO:0000313" key="3">
    <source>
        <dbReference type="Proteomes" id="UP000005203"/>
    </source>
</evidence>
<feature type="region of interest" description="Disordered" evidence="1">
    <location>
        <begin position="1"/>
        <end position="130"/>
    </location>
</feature>
<evidence type="ECO:0000313" key="2">
    <source>
        <dbReference type="EnsemblMetazoa" id="XP_006561891"/>
    </source>
</evidence>
<dbReference type="OrthoDB" id="1937934at2759"/>
<accession>A0A8B6YWA7</accession>
<proteinExistence type="predicted"/>
<reference evidence="2" key="1">
    <citation type="submission" date="2021-01" db="UniProtKB">
        <authorList>
            <consortium name="EnsemblMetazoa"/>
        </authorList>
    </citation>
    <scope>IDENTIFICATION</scope>
    <source>
        <strain evidence="2">DH4</strain>
    </source>
</reference>
<dbReference type="KEGG" id="ame:102654874"/>
<evidence type="ECO:0000256" key="1">
    <source>
        <dbReference type="SAM" id="MobiDB-lite"/>
    </source>
</evidence>
<sequence length="130" mass="14482">MVKHEHPTCHDSHEGGTARSTACGCTARGGKRNLQRRTYVLTRFHSRGPKLNSTRGSRAHNRPTRSPTPLPIAAFHRCKSAQRLPPRTTSGEGRGGGRESKRETPPRQRDDRESVADKHCQKQLALRGNN</sequence>
<accession>A0A7M7GNJ3</accession>
<evidence type="ECO:0000313" key="4">
    <source>
        <dbReference type="RefSeq" id="XP_006561891.1"/>
    </source>
</evidence>
<dbReference type="EnsemblMetazoa" id="XM_006561828">
    <property type="protein sequence ID" value="XP_006561891"/>
    <property type="gene ID" value="LOC102654874"/>
</dbReference>